<organism evidence="2 3">
    <name type="scientific">Flectobacillus roseus</name>
    <dbReference type="NCBI Taxonomy" id="502259"/>
    <lineage>
        <taxon>Bacteria</taxon>
        <taxon>Pseudomonadati</taxon>
        <taxon>Bacteroidota</taxon>
        <taxon>Cytophagia</taxon>
        <taxon>Cytophagales</taxon>
        <taxon>Flectobacillaceae</taxon>
        <taxon>Flectobacillus</taxon>
    </lineage>
</organism>
<dbReference type="Pfam" id="PF09346">
    <property type="entry name" value="SMI1_KNR4"/>
    <property type="match status" value="1"/>
</dbReference>
<name>A0ABT6YFE2_9BACT</name>
<dbReference type="Proteomes" id="UP001236507">
    <property type="component" value="Unassembled WGS sequence"/>
</dbReference>
<reference evidence="2 3" key="1">
    <citation type="submission" date="2023-05" db="EMBL/GenBank/DDBJ databases">
        <title>Novel species of genus Flectobacillus isolated from stream in China.</title>
        <authorList>
            <person name="Lu H."/>
        </authorList>
    </citation>
    <scope>NUCLEOTIDE SEQUENCE [LARGE SCALE GENOMIC DNA]</scope>
    <source>
        <strain evidence="2 3">KCTC 42575</strain>
    </source>
</reference>
<sequence length="140" mass="16701">MEKFEEILSKYETVKRSNKPRITFEEVEKIIGFKLPEDYKSYAIKYSEFEDMIGEQNLRLWNFDEILEINEEYEIFEYLPKTLGIGDNGSGEFIAIEKLKNRKIRIVLSPFIIEQDAHIEIGNSFTNFLERLEDGIEWFD</sequence>
<evidence type="ECO:0000313" key="2">
    <source>
        <dbReference type="EMBL" id="MDI9862290.1"/>
    </source>
</evidence>
<dbReference type="SUPFAM" id="SSF160631">
    <property type="entry name" value="SMI1/KNR4-like"/>
    <property type="match status" value="1"/>
</dbReference>
<comment type="caution">
    <text evidence="2">The sequence shown here is derived from an EMBL/GenBank/DDBJ whole genome shotgun (WGS) entry which is preliminary data.</text>
</comment>
<dbReference type="InterPro" id="IPR018958">
    <property type="entry name" value="Knr4/Smi1-like_dom"/>
</dbReference>
<keyword evidence="3" id="KW-1185">Reference proteome</keyword>
<evidence type="ECO:0000259" key="1">
    <source>
        <dbReference type="Pfam" id="PF09346"/>
    </source>
</evidence>
<gene>
    <name evidence="2" type="ORF">QM524_23910</name>
</gene>
<feature type="domain" description="Knr4/Smi1-like" evidence="1">
    <location>
        <begin position="24"/>
        <end position="131"/>
    </location>
</feature>
<dbReference type="InterPro" id="IPR037883">
    <property type="entry name" value="Knr4/Smi1-like_sf"/>
</dbReference>
<dbReference type="EMBL" id="JASHIF010000027">
    <property type="protein sequence ID" value="MDI9862290.1"/>
    <property type="molecule type" value="Genomic_DNA"/>
</dbReference>
<protein>
    <submittedName>
        <fullName evidence="2">SMI1/KNR4 family protein</fullName>
    </submittedName>
</protein>
<dbReference type="RefSeq" id="WP_283346558.1">
    <property type="nucleotide sequence ID" value="NZ_JASHIF010000027.1"/>
</dbReference>
<accession>A0ABT6YFE2</accession>
<proteinExistence type="predicted"/>
<dbReference type="Gene3D" id="3.40.1580.10">
    <property type="entry name" value="SMI1/KNR4-like"/>
    <property type="match status" value="1"/>
</dbReference>
<evidence type="ECO:0000313" key="3">
    <source>
        <dbReference type="Proteomes" id="UP001236507"/>
    </source>
</evidence>